<comment type="caution">
    <text evidence="1">The sequence shown here is derived from an EMBL/GenBank/DDBJ whole genome shotgun (WGS) entry which is preliminary data.</text>
</comment>
<reference evidence="1" key="1">
    <citation type="submission" date="2019-04" db="EMBL/GenBank/DDBJ databases">
        <title>Microbes associate with the intestines of laboratory mice.</title>
        <authorList>
            <person name="Navarre W."/>
            <person name="Wong E."/>
            <person name="Huang K."/>
            <person name="Tropini C."/>
            <person name="Ng K."/>
            <person name="Yu B."/>
        </authorList>
    </citation>
    <scope>NUCLEOTIDE SEQUENCE</scope>
    <source>
        <strain evidence="1">NM73_A23</strain>
    </source>
</reference>
<accession>A0AC61QNA0</accession>
<dbReference type="EMBL" id="SRZC01000021">
    <property type="protein sequence ID" value="TGX80812.1"/>
    <property type="molecule type" value="Genomic_DNA"/>
</dbReference>
<dbReference type="Proteomes" id="UP000308886">
    <property type="component" value="Unassembled WGS sequence"/>
</dbReference>
<dbReference type="EC" id="3.5.99.6" evidence="1"/>
<proteinExistence type="predicted"/>
<organism evidence="1 2">
    <name type="scientific">Palleniella muris</name>
    <dbReference type="NCBI Taxonomy" id="3038145"/>
    <lineage>
        <taxon>Bacteria</taxon>
        <taxon>Pseudomonadati</taxon>
        <taxon>Bacteroidota</taxon>
        <taxon>Bacteroidia</taxon>
        <taxon>Bacteroidales</taxon>
        <taxon>Prevotellaceae</taxon>
        <taxon>Palleniella</taxon>
    </lineage>
</organism>
<name>A0AC61QNA0_9BACT</name>
<evidence type="ECO:0000313" key="1">
    <source>
        <dbReference type="EMBL" id="TGX80812.1"/>
    </source>
</evidence>
<gene>
    <name evidence="1" type="ORF">E5358_11740</name>
</gene>
<keyword evidence="1" id="KW-0378">Hydrolase</keyword>
<sequence length="263" mass="29146">MRVIIEPNYESMSKWAANYVANRIKEATPTPEKPFKLGCPTGSSPLGLYKELVKKYEAGEISFQNVITFNMDEYVHLPEDHPESYHSFMWNNFFSHIDIKKENVHILNGNAEDLIKECEEYEAAIEAAGGIDLFMGGVGPDGHLAFNELGSSLASKTRIKTLTTDTIIANSRFFGGDLSLVPTQALTVGIGTVMAAKEVLLVCNGHHKARALRHIIDGSISHKWTASALQMHPHSIVVCDEAACDELSLATYKYYLDKERGNL</sequence>
<protein>
    <submittedName>
        <fullName evidence="1">Glucosamine-6-phosphate deaminase</fullName>
        <ecNumber evidence="1">3.5.99.6</ecNumber>
    </submittedName>
</protein>
<keyword evidence="2" id="KW-1185">Reference proteome</keyword>
<evidence type="ECO:0000313" key="2">
    <source>
        <dbReference type="Proteomes" id="UP000308886"/>
    </source>
</evidence>